<dbReference type="GO" id="GO:0004180">
    <property type="term" value="F:carboxypeptidase activity"/>
    <property type="evidence" value="ECO:0007669"/>
    <property type="project" value="UniProtKB-ARBA"/>
</dbReference>
<keyword evidence="8" id="KW-0732">Signal</keyword>
<comment type="similarity">
    <text evidence="2">Belongs to the YkuD family.</text>
</comment>
<evidence type="ECO:0000256" key="5">
    <source>
        <dbReference type="ARBA" id="ARBA00022984"/>
    </source>
</evidence>
<evidence type="ECO:0000256" key="2">
    <source>
        <dbReference type="ARBA" id="ARBA00005992"/>
    </source>
</evidence>
<organism evidence="10 11">
    <name type="scientific">Pontibacterium sinense</name>
    <dbReference type="NCBI Taxonomy" id="2781979"/>
    <lineage>
        <taxon>Bacteria</taxon>
        <taxon>Pseudomonadati</taxon>
        <taxon>Pseudomonadota</taxon>
        <taxon>Gammaproteobacteria</taxon>
        <taxon>Oceanospirillales</taxon>
        <taxon>Oceanospirillaceae</taxon>
        <taxon>Pontibacterium</taxon>
    </lineage>
</organism>
<gene>
    <name evidence="10" type="ORF">IOQ59_18200</name>
</gene>
<dbReference type="GO" id="GO:0071555">
    <property type="term" value="P:cell wall organization"/>
    <property type="evidence" value="ECO:0007669"/>
    <property type="project" value="UniProtKB-UniRule"/>
</dbReference>
<keyword evidence="11" id="KW-1185">Reference proteome</keyword>
<dbReference type="CDD" id="cd16913">
    <property type="entry name" value="YkuD_like"/>
    <property type="match status" value="1"/>
</dbReference>
<dbReference type="PROSITE" id="PS52029">
    <property type="entry name" value="LD_TPASE"/>
    <property type="match status" value="1"/>
</dbReference>
<evidence type="ECO:0000313" key="10">
    <source>
        <dbReference type="EMBL" id="MBE9399198.1"/>
    </source>
</evidence>
<evidence type="ECO:0000256" key="1">
    <source>
        <dbReference type="ARBA" id="ARBA00004752"/>
    </source>
</evidence>
<dbReference type="Pfam" id="PF03734">
    <property type="entry name" value="YkuD"/>
    <property type="match status" value="1"/>
</dbReference>
<comment type="pathway">
    <text evidence="1 7">Cell wall biogenesis; peptidoglycan biosynthesis.</text>
</comment>
<dbReference type="Gene3D" id="2.40.440.10">
    <property type="entry name" value="L,D-transpeptidase catalytic domain-like"/>
    <property type="match status" value="1"/>
</dbReference>
<dbReference type="InterPro" id="IPR056203">
    <property type="entry name" value="Cds6_C"/>
</dbReference>
<keyword evidence="5 7" id="KW-0573">Peptidoglycan synthesis</keyword>
<dbReference type="GO" id="GO:0016740">
    <property type="term" value="F:transferase activity"/>
    <property type="evidence" value="ECO:0007669"/>
    <property type="project" value="UniProtKB-KW"/>
</dbReference>
<keyword evidence="4 7" id="KW-0133">Cell shape</keyword>
<dbReference type="GO" id="GO:0009252">
    <property type="term" value="P:peptidoglycan biosynthetic process"/>
    <property type="evidence" value="ECO:0007669"/>
    <property type="project" value="UniProtKB-UniPathway"/>
</dbReference>
<dbReference type="InterPro" id="IPR032710">
    <property type="entry name" value="NTF2-like_dom_sf"/>
</dbReference>
<feature type="signal peptide" evidence="8">
    <location>
        <begin position="1"/>
        <end position="21"/>
    </location>
</feature>
<keyword evidence="3" id="KW-0808">Transferase</keyword>
<evidence type="ECO:0000259" key="9">
    <source>
        <dbReference type="PROSITE" id="PS52029"/>
    </source>
</evidence>
<dbReference type="RefSeq" id="WP_193954895.1">
    <property type="nucleotide sequence ID" value="NZ_JADEYS010000023.1"/>
</dbReference>
<dbReference type="InterPro" id="IPR005490">
    <property type="entry name" value="LD_TPept_cat_dom"/>
</dbReference>
<evidence type="ECO:0000256" key="7">
    <source>
        <dbReference type="PROSITE-ProRule" id="PRU01373"/>
    </source>
</evidence>
<comment type="caution">
    <text evidence="10">The sequence shown here is derived from an EMBL/GenBank/DDBJ whole genome shotgun (WGS) entry which is preliminary data.</text>
</comment>
<proteinExistence type="inferred from homology"/>
<evidence type="ECO:0000256" key="4">
    <source>
        <dbReference type="ARBA" id="ARBA00022960"/>
    </source>
</evidence>
<name>A0A8J7JZU2_9GAMM</name>
<dbReference type="InterPro" id="IPR038063">
    <property type="entry name" value="Transpep_catalytic_dom"/>
</dbReference>
<evidence type="ECO:0000256" key="3">
    <source>
        <dbReference type="ARBA" id="ARBA00022679"/>
    </source>
</evidence>
<dbReference type="Pfam" id="PF24125">
    <property type="entry name" value="Cds6_C"/>
    <property type="match status" value="1"/>
</dbReference>
<feature type="chain" id="PRO_5035308401" evidence="8">
    <location>
        <begin position="22"/>
        <end position="402"/>
    </location>
</feature>
<feature type="active site" description="Proton donor/acceptor" evidence="7">
    <location>
        <position position="229"/>
    </location>
</feature>
<keyword evidence="6 7" id="KW-0961">Cell wall biogenesis/degradation</keyword>
<dbReference type="UniPathway" id="UPA00219"/>
<protein>
    <submittedName>
        <fullName evidence="10">L,D-transpeptidase family protein</fullName>
    </submittedName>
</protein>
<dbReference type="PANTHER" id="PTHR36699">
    <property type="entry name" value="LD-TRANSPEPTIDASE"/>
    <property type="match status" value="1"/>
</dbReference>
<dbReference type="EMBL" id="JADEYS010000023">
    <property type="protein sequence ID" value="MBE9399198.1"/>
    <property type="molecule type" value="Genomic_DNA"/>
</dbReference>
<feature type="active site" description="Nucleophile" evidence="7">
    <location>
        <position position="246"/>
    </location>
</feature>
<evidence type="ECO:0000256" key="8">
    <source>
        <dbReference type="SAM" id="SignalP"/>
    </source>
</evidence>
<dbReference type="AlphaFoldDB" id="A0A8J7JZU2"/>
<dbReference type="GO" id="GO:0008360">
    <property type="term" value="P:regulation of cell shape"/>
    <property type="evidence" value="ECO:0007669"/>
    <property type="project" value="UniProtKB-UniRule"/>
</dbReference>
<dbReference type="SUPFAM" id="SSF54427">
    <property type="entry name" value="NTF2-like"/>
    <property type="match status" value="1"/>
</dbReference>
<evidence type="ECO:0000313" key="11">
    <source>
        <dbReference type="Proteomes" id="UP000640333"/>
    </source>
</evidence>
<dbReference type="Proteomes" id="UP000640333">
    <property type="component" value="Unassembled WGS sequence"/>
</dbReference>
<dbReference type="PANTHER" id="PTHR36699:SF1">
    <property type="entry name" value="L,D-TRANSPEPTIDASE YAFK-RELATED"/>
    <property type="match status" value="1"/>
</dbReference>
<sequence>MYKLFSGILLASAIAAQPLHAESPVSASAQLQPDNEALLLSSLRHLREKRVDSALQDLRTLTNQQPDFRLAQLIYADLMAAQGAPLQDVGRNRAIDDKKLSGLISEAKARLLIEKEKPALDMVPASMIQLAPSQKYAVVMDTRLHRLFLFENKMGVPTLIKDYYASYGRGGVGKERRGDLKTPLGVYFVTGRFSDAQLPERYGTGALPLNYPNVWDERHGRTGNGIWVHGSPFETYSRPPEASEGCISLSNIDFTELDDMVDIRNTPVLVGHNVRWMKRNDWLQQQSGYRQLIDRWRSDWESKNSDRYLAHYSTDYKNGNWDYQRFSSHKRRVNAGKKYIKVGIDQLSLFTYPDQPELLVATFRQSYKSSNYKGDSVKRQYWVRENSGWKIAYEGAPSRGKP</sequence>
<accession>A0A8J7JZU2</accession>
<evidence type="ECO:0000256" key="6">
    <source>
        <dbReference type="ARBA" id="ARBA00023316"/>
    </source>
</evidence>
<reference evidence="10" key="1">
    <citation type="submission" date="2020-10" db="EMBL/GenBank/DDBJ databases">
        <title>Bacterium isolated from coastal waters sediment.</title>
        <authorList>
            <person name="Chen R.-J."/>
            <person name="Lu D.-C."/>
            <person name="Zhu K.-L."/>
            <person name="Du Z.-J."/>
        </authorList>
    </citation>
    <scope>NUCLEOTIDE SEQUENCE</scope>
    <source>
        <strain evidence="10">N1Y112</strain>
    </source>
</reference>
<feature type="domain" description="L,D-TPase catalytic" evidence="9">
    <location>
        <begin position="136"/>
        <end position="271"/>
    </location>
</feature>
<dbReference type="SUPFAM" id="SSF141523">
    <property type="entry name" value="L,D-transpeptidase catalytic domain-like"/>
    <property type="match status" value="1"/>
</dbReference>